<dbReference type="InterPro" id="IPR011818">
    <property type="entry name" value="Uridylate_kinase_arch/spir"/>
</dbReference>
<dbReference type="GO" id="GO:0006225">
    <property type="term" value="P:UDP biosynthetic process"/>
    <property type="evidence" value="ECO:0007669"/>
    <property type="project" value="TreeGrafter"/>
</dbReference>
<feature type="domain" description="Aspartate/glutamate/uridylate kinase" evidence="14">
    <location>
        <begin position="7"/>
        <end position="213"/>
    </location>
</feature>
<dbReference type="AlphaFoldDB" id="A0A2H0W7Y0"/>
<evidence type="ECO:0000256" key="4">
    <source>
        <dbReference type="ARBA" id="ARBA00012899"/>
    </source>
</evidence>
<protein>
    <recommendedName>
        <fullName evidence="5">Uridylate kinase</fullName>
        <ecNumber evidence="4">2.7.4.22</ecNumber>
    </recommendedName>
    <alternativeName>
        <fullName evidence="12">Uridine monophosphate kinase</fullName>
    </alternativeName>
</protein>
<evidence type="ECO:0000256" key="5">
    <source>
        <dbReference type="ARBA" id="ARBA00016403"/>
    </source>
</evidence>
<comment type="caution">
    <text evidence="15">The sequence shown here is derived from an EMBL/GenBank/DDBJ whole genome shotgun (WGS) entry which is preliminary data.</text>
</comment>
<dbReference type="EC" id="2.7.4.22" evidence="4"/>
<comment type="similarity">
    <text evidence="3">Belongs to the UMP kinase family.</text>
</comment>
<name>A0A2H0W7Y0_9BACT</name>
<dbReference type="NCBIfam" id="TIGR02076">
    <property type="entry name" value="pyrH_arch"/>
    <property type="match status" value="1"/>
</dbReference>
<dbReference type="GO" id="GO:0044210">
    <property type="term" value="P:'de novo' CTP biosynthetic process"/>
    <property type="evidence" value="ECO:0007669"/>
    <property type="project" value="UniProtKB-UniPathway"/>
</dbReference>
<dbReference type="EMBL" id="PEZT01000028">
    <property type="protein sequence ID" value="PIS08770.1"/>
    <property type="molecule type" value="Genomic_DNA"/>
</dbReference>
<dbReference type="InterPro" id="IPR036393">
    <property type="entry name" value="AceGlu_kinase-like_sf"/>
</dbReference>
<evidence type="ECO:0000256" key="7">
    <source>
        <dbReference type="ARBA" id="ARBA00022679"/>
    </source>
</evidence>
<dbReference type="GO" id="GO:0033862">
    <property type="term" value="F:UMP kinase activity"/>
    <property type="evidence" value="ECO:0007669"/>
    <property type="project" value="UniProtKB-EC"/>
</dbReference>
<keyword evidence="6" id="KW-0963">Cytoplasm</keyword>
<evidence type="ECO:0000256" key="11">
    <source>
        <dbReference type="ARBA" id="ARBA00022975"/>
    </source>
</evidence>
<dbReference type="PANTHER" id="PTHR42833">
    <property type="entry name" value="URIDYLATE KINASE"/>
    <property type="match status" value="1"/>
</dbReference>
<evidence type="ECO:0000259" key="14">
    <source>
        <dbReference type="Pfam" id="PF00696"/>
    </source>
</evidence>
<evidence type="ECO:0000256" key="6">
    <source>
        <dbReference type="ARBA" id="ARBA00022490"/>
    </source>
</evidence>
<dbReference type="Proteomes" id="UP000230093">
    <property type="component" value="Unassembled WGS sequence"/>
</dbReference>
<dbReference type="Gene3D" id="3.40.1160.10">
    <property type="entry name" value="Acetylglutamate kinase-like"/>
    <property type="match status" value="1"/>
</dbReference>
<sequence>MIVKNNKRYILSLGGSLIVPNGGIDVDFLKRFNQYIRKKVAQGCHFFIVTGGGASCRHYRDAAAEVCGKKITRDDLDWLGVHSSRLNGHLIRTIFQDIAYKHVIKHYDMVDKKAVDEKIVIGVGWKPGWSTDYDAVLLAQDYQVDKVINLTSIDMVYDKDPTKFKDAKPVKKISWNEMTDIVGSQWKPGLNAPFDPIASQLANKIRLKVIVCNGRNIENLDNIIEGKKFIGTVIQ</sequence>
<evidence type="ECO:0000256" key="10">
    <source>
        <dbReference type="ARBA" id="ARBA00022840"/>
    </source>
</evidence>
<evidence type="ECO:0000256" key="9">
    <source>
        <dbReference type="ARBA" id="ARBA00022777"/>
    </source>
</evidence>
<evidence type="ECO:0000313" key="15">
    <source>
        <dbReference type="EMBL" id="PIS08770.1"/>
    </source>
</evidence>
<dbReference type="SUPFAM" id="SSF53633">
    <property type="entry name" value="Carbamate kinase-like"/>
    <property type="match status" value="1"/>
</dbReference>
<gene>
    <name evidence="15" type="ORF">COT75_04785</name>
</gene>
<dbReference type="GO" id="GO:0005524">
    <property type="term" value="F:ATP binding"/>
    <property type="evidence" value="ECO:0007669"/>
    <property type="project" value="UniProtKB-KW"/>
</dbReference>
<evidence type="ECO:0000256" key="8">
    <source>
        <dbReference type="ARBA" id="ARBA00022741"/>
    </source>
</evidence>
<comment type="catalytic activity">
    <reaction evidence="13">
        <text>UMP + ATP = UDP + ADP</text>
        <dbReference type="Rhea" id="RHEA:24400"/>
        <dbReference type="ChEBI" id="CHEBI:30616"/>
        <dbReference type="ChEBI" id="CHEBI:57865"/>
        <dbReference type="ChEBI" id="CHEBI:58223"/>
        <dbReference type="ChEBI" id="CHEBI:456216"/>
        <dbReference type="EC" id="2.7.4.22"/>
    </reaction>
</comment>
<evidence type="ECO:0000256" key="2">
    <source>
        <dbReference type="ARBA" id="ARBA00004791"/>
    </source>
</evidence>
<evidence type="ECO:0000256" key="12">
    <source>
        <dbReference type="ARBA" id="ARBA00032092"/>
    </source>
</evidence>
<evidence type="ECO:0000313" key="16">
    <source>
        <dbReference type="Proteomes" id="UP000230093"/>
    </source>
</evidence>
<reference evidence="16" key="1">
    <citation type="submission" date="2017-09" db="EMBL/GenBank/DDBJ databases">
        <title>Depth-based differentiation of microbial function through sediment-hosted aquifers and enrichment of novel symbionts in the deep terrestrial subsurface.</title>
        <authorList>
            <person name="Probst A.J."/>
            <person name="Ladd B."/>
            <person name="Jarett J.K."/>
            <person name="Geller-Mcgrath D.E."/>
            <person name="Sieber C.M.K."/>
            <person name="Emerson J.B."/>
            <person name="Anantharaman K."/>
            <person name="Thomas B.C."/>
            <person name="Malmstrom R."/>
            <person name="Stieglmeier M."/>
            <person name="Klingl A."/>
            <person name="Woyke T."/>
            <person name="Ryan C.M."/>
            <person name="Banfield J.F."/>
        </authorList>
    </citation>
    <scope>NUCLEOTIDE SEQUENCE [LARGE SCALE GENOMIC DNA]</scope>
</reference>
<dbReference type="Pfam" id="PF00696">
    <property type="entry name" value="AA_kinase"/>
    <property type="match status" value="1"/>
</dbReference>
<proteinExistence type="inferred from homology"/>
<evidence type="ECO:0000256" key="3">
    <source>
        <dbReference type="ARBA" id="ARBA00007614"/>
    </source>
</evidence>
<dbReference type="UniPathway" id="UPA00159">
    <property type="reaction ID" value="UER00275"/>
</dbReference>
<keyword evidence="11" id="KW-0665">Pyrimidine biosynthesis</keyword>
<keyword evidence="9 15" id="KW-0418">Kinase</keyword>
<evidence type="ECO:0000256" key="1">
    <source>
        <dbReference type="ARBA" id="ARBA00004496"/>
    </source>
</evidence>
<dbReference type="InterPro" id="IPR011817">
    <property type="entry name" value="Uridylate_kinase"/>
</dbReference>
<keyword evidence="7" id="KW-0808">Transferase</keyword>
<evidence type="ECO:0000256" key="13">
    <source>
        <dbReference type="ARBA" id="ARBA00047767"/>
    </source>
</evidence>
<dbReference type="GO" id="GO:0005737">
    <property type="term" value="C:cytoplasm"/>
    <property type="evidence" value="ECO:0007669"/>
    <property type="project" value="UniProtKB-SubCell"/>
</dbReference>
<dbReference type="InterPro" id="IPR001048">
    <property type="entry name" value="Asp/Glu/Uridylate_kinase"/>
</dbReference>
<keyword evidence="8" id="KW-0547">Nucleotide-binding</keyword>
<dbReference type="PANTHER" id="PTHR42833:SF4">
    <property type="entry name" value="URIDYLATE KINASE PUMPKIN, CHLOROPLASTIC"/>
    <property type="match status" value="1"/>
</dbReference>
<dbReference type="PIRSF" id="PIRSF005650">
    <property type="entry name" value="Uridylate_kin"/>
    <property type="match status" value="1"/>
</dbReference>
<comment type="pathway">
    <text evidence="2">Pyrimidine metabolism; CTP biosynthesis via de novo pathway; UDP from UMP (UMPK route): step 1/1.</text>
</comment>
<accession>A0A2H0W7Y0</accession>
<organism evidence="15 16">
    <name type="scientific">Candidatus Beckwithbacteria bacterium CG10_big_fil_rev_8_21_14_0_10_34_10</name>
    <dbReference type="NCBI Taxonomy" id="1974495"/>
    <lineage>
        <taxon>Bacteria</taxon>
        <taxon>Candidatus Beckwithiibacteriota</taxon>
    </lineage>
</organism>
<comment type="subcellular location">
    <subcellularLocation>
        <location evidence="1">Cytoplasm</location>
    </subcellularLocation>
</comment>
<keyword evidence="10" id="KW-0067">ATP-binding</keyword>